<dbReference type="Proteomes" id="UP000317663">
    <property type="component" value="Unassembled WGS sequence"/>
</dbReference>
<comment type="caution">
    <text evidence="2">The sequence shown here is derived from an EMBL/GenBank/DDBJ whole genome shotgun (WGS) entry which is preliminary data.</text>
</comment>
<dbReference type="AlphaFoldDB" id="A0A502FWR8"/>
<dbReference type="GO" id="GO:0004519">
    <property type="term" value="F:endonuclease activity"/>
    <property type="evidence" value="ECO:0007669"/>
    <property type="project" value="InterPro"/>
</dbReference>
<keyword evidence="3" id="KW-1185">Reference proteome</keyword>
<sequence>MNNFADSAAISALNKLRHAVINKKITVTNAWAVYVKPKKNTPSDTTLILSEEEKDSLITLHEEVKKRLKIQIKHRCAYCKRVMGQHGMSWHIEHIHSKSKHPHLMFTMNNLTYACLDCNFVKNNEVDSKDTPFDIIHPSHPGFIYSQHIHFLHISTDSFHFLKYVPLSPEGTNTYIKLKFESLESLELLTSLNGSTRHLVDRIDDQLAQQPDSTKLTEFLHNMKMKLSTR</sequence>
<dbReference type="Gene3D" id="1.10.30.50">
    <property type="match status" value="1"/>
</dbReference>
<gene>
    <name evidence="2" type="ORF">EAH77_23930</name>
</gene>
<reference evidence="2 3" key="1">
    <citation type="journal article" date="2019" name="Environ. Microbiol.">
        <title>Species interactions and distinct microbial communities in high Arctic permafrost affected cryosols are associated with the CH4 and CO2 gas fluxes.</title>
        <authorList>
            <person name="Altshuler I."/>
            <person name="Hamel J."/>
            <person name="Turney S."/>
            <person name="Magnuson E."/>
            <person name="Levesque R."/>
            <person name="Greer C."/>
            <person name="Whyte L.G."/>
        </authorList>
    </citation>
    <scope>NUCLEOTIDE SEQUENCE [LARGE SCALE GENOMIC DNA]</scope>
    <source>
        <strain evidence="2 3">E4</strain>
    </source>
</reference>
<dbReference type="GO" id="GO:0003676">
    <property type="term" value="F:nucleic acid binding"/>
    <property type="evidence" value="ECO:0007669"/>
    <property type="project" value="InterPro"/>
</dbReference>
<dbReference type="OrthoDB" id="9816185at2"/>
<evidence type="ECO:0000313" key="2">
    <source>
        <dbReference type="EMBL" id="TPG53722.1"/>
    </source>
</evidence>
<dbReference type="RefSeq" id="WP_140475741.1">
    <property type="nucleotide sequence ID" value="NZ_RCZD01000020.1"/>
</dbReference>
<feature type="domain" description="HNH" evidence="1">
    <location>
        <begin position="76"/>
        <end position="124"/>
    </location>
</feature>
<dbReference type="Pfam" id="PF01844">
    <property type="entry name" value="HNH"/>
    <property type="match status" value="1"/>
</dbReference>
<evidence type="ECO:0000313" key="3">
    <source>
        <dbReference type="Proteomes" id="UP000317663"/>
    </source>
</evidence>
<name>A0A502FWR8_9GAMM</name>
<dbReference type="InterPro" id="IPR002711">
    <property type="entry name" value="HNH"/>
</dbReference>
<dbReference type="GO" id="GO:0008270">
    <property type="term" value="F:zinc ion binding"/>
    <property type="evidence" value="ECO:0007669"/>
    <property type="project" value="InterPro"/>
</dbReference>
<organism evidence="2 3">
    <name type="scientific">Ewingella americana</name>
    <dbReference type="NCBI Taxonomy" id="41202"/>
    <lineage>
        <taxon>Bacteria</taxon>
        <taxon>Pseudomonadati</taxon>
        <taxon>Pseudomonadota</taxon>
        <taxon>Gammaproteobacteria</taxon>
        <taxon>Enterobacterales</taxon>
        <taxon>Yersiniaceae</taxon>
        <taxon>Ewingella</taxon>
    </lineage>
</organism>
<accession>A0A502FWR8</accession>
<proteinExistence type="predicted"/>
<protein>
    <recommendedName>
        <fullName evidence="1">HNH domain-containing protein</fullName>
    </recommendedName>
</protein>
<evidence type="ECO:0000259" key="1">
    <source>
        <dbReference type="Pfam" id="PF01844"/>
    </source>
</evidence>
<dbReference type="EMBL" id="RCZD01000020">
    <property type="protein sequence ID" value="TPG53722.1"/>
    <property type="molecule type" value="Genomic_DNA"/>
</dbReference>